<evidence type="ECO:0000313" key="3">
    <source>
        <dbReference type="EMBL" id="MFA3842082.1"/>
    </source>
</evidence>
<dbReference type="SUPFAM" id="SSF48264">
    <property type="entry name" value="Cytochrome P450"/>
    <property type="match status" value="1"/>
</dbReference>
<keyword evidence="2" id="KW-0408">Iron</keyword>
<dbReference type="InterPro" id="IPR036396">
    <property type="entry name" value="Cyt_P450_sf"/>
</dbReference>
<protein>
    <submittedName>
        <fullName evidence="3">Cytochrome P450</fullName>
    </submittedName>
</protein>
<dbReference type="Gene3D" id="1.10.630.10">
    <property type="entry name" value="Cytochrome P450"/>
    <property type="match status" value="1"/>
</dbReference>
<evidence type="ECO:0000256" key="1">
    <source>
        <dbReference type="ARBA" id="ARBA00010617"/>
    </source>
</evidence>
<dbReference type="InterPro" id="IPR002397">
    <property type="entry name" value="Cyt_P450_B"/>
</dbReference>
<dbReference type="RefSeq" id="WP_372566138.1">
    <property type="nucleotide sequence ID" value="NZ_JBGOSP010000032.1"/>
</dbReference>
<keyword evidence="2" id="KW-0479">Metal-binding</keyword>
<comment type="similarity">
    <text evidence="1 2">Belongs to the cytochrome P450 family.</text>
</comment>
<evidence type="ECO:0000313" key="4">
    <source>
        <dbReference type="Proteomes" id="UP001571476"/>
    </source>
</evidence>
<keyword evidence="2" id="KW-0503">Monooxygenase</keyword>
<sequence length="405" mass="45749">MTLTSDDIQIENPDFYFEDRQEFYGRLHAERPVFYYEPLDLFVLSKHEDIREAARTPETFSSSRGLHLHQLRLEPEEAEAYATLYGPGEQFAYADPPRHGQLRGVASRSFAPRALAYMREHVQGQADALVGAIVPDKPFDFVEAIAASLPIKIAEHFIGLPSGHDDEIRGWSDALESLKLIHGADNIRAAVRQFQEMNDFFRAQFEVKRAQPGEDLISTLLAAQLDGEPLPESTLLIYCSLFLAGGSDTTRSLLAGMALALADHPDQLELLRDDPKLLDGAIEESLRWTTPARGFLRTAMHDTEVRGVTIKEGQRVYLLFDAGNRDPEVFENPWSYDIRRPNAGAHLSFGYGPHLCIAAHLARLETRLFFQSLLSRFSSITRAGEPREIRQLLRNGWHELPLTFH</sequence>
<reference evidence="3 4" key="1">
    <citation type="submission" date="2024-08" db="EMBL/GenBank/DDBJ databases">
        <title>Genome sequence of Streptomyces aureus CACIA-1.46HGO.</title>
        <authorList>
            <person name="Evangelista-Martinez Z."/>
        </authorList>
    </citation>
    <scope>NUCLEOTIDE SEQUENCE [LARGE SCALE GENOMIC DNA]</scope>
    <source>
        <strain evidence="3 4">CACIA-1.46HGO</strain>
    </source>
</reference>
<dbReference type="InterPro" id="IPR017972">
    <property type="entry name" value="Cyt_P450_CS"/>
</dbReference>
<dbReference type="Proteomes" id="UP001571476">
    <property type="component" value="Unassembled WGS sequence"/>
</dbReference>
<comment type="caution">
    <text evidence="3">The sequence shown here is derived from an EMBL/GenBank/DDBJ whole genome shotgun (WGS) entry which is preliminary data.</text>
</comment>
<organism evidence="3 4">
    <name type="scientific">Streptomyces aureus</name>
    <dbReference type="NCBI Taxonomy" id="193461"/>
    <lineage>
        <taxon>Bacteria</taxon>
        <taxon>Bacillati</taxon>
        <taxon>Actinomycetota</taxon>
        <taxon>Actinomycetes</taxon>
        <taxon>Kitasatosporales</taxon>
        <taxon>Streptomycetaceae</taxon>
        <taxon>Streptomyces</taxon>
    </lineage>
</organism>
<proteinExistence type="inferred from homology"/>
<dbReference type="Pfam" id="PF00067">
    <property type="entry name" value="p450"/>
    <property type="match status" value="1"/>
</dbReference>
<evidence type="ECO:0000256" key="2">
    <source>
        <dbReference type="RuleBase" id="RU000461"/>
    </source>
</evidence>
<keyword evidence="2" id="KW-0560">Oxidoreductase</keyword>
<keyword evidence="2" id="KW-0349">Heme</keyword>
<name>A0ABV4SUH0_9ACTN</name>
<accession>A0ABV4SUH0</accession>
<dbReference type="PROSITE" id="PS00086">
    <property type="entry name" value="CYTOCHROME_P450"/>
    <property type="match status" value="1"/>
</dbReference>
<dbReference type="InterPro" id="IPR001128">
    <property type="entry name" value="Cyt_P450"/>
</dbReference>
<gene>
    <name evidence="3" type="ORF">ACEG43_38820</name>
</gene>
<keyword evidence="4" id="KW-1185">Reference proteome</keyword>
<dbReference type="PANTHER" id="PTHR46696:SF4">
    <property type="entry name" value="BIOTIN BIOSYNTHESIS CYTOCHROME P450"/>
    <property type="match status" value="1"/>
</dbReference>
<dbReference type="EMBL" id="JBGOSP010000032">
    <property type="protein sequence ID" value="MFA3842082.1"/>
    <property type="molecule type" value="Genomic_DNA"/>
</dbReference>
<dbReference type="PANTHER" id="PTHR46696">
    <property type="entry name" value="P450, PUTATIVE (EUROFUNG)-RELATED"/>
    <property type="match status" value="1"/>
</dbReference>
<dbReference type="PRINTS" id="PR00359">
    <property type="entry name" value="BP450"/>
</dbReference>